<accession>A0A2C9WDH2</accession>
<organism evidence="1">
    <name type="scientific">Manihot esculenta</name>
    <name type="common">Cassava</name>
    <name type="synonym">Jatropha manihot</name>
    <dbReference type="NCBI Taxonomy" id="3983"/>
    <lineage>
        <taxon>Eukaryota</taxon>
        <taxon>Viridiplantae</taxon>
        <taxon>Streptophyta</taxon>
        <taxon>Embryophyta</taxon>
        <taxon>Tracheophyta</taxon>
        <taxon>Spermatophyta</taxon>
        <taxon>Magnoliopsida</taxon>
        <taxon>eudicotyledons</taxon>
        <taxon>Gunneridae</taxon>
        <taxon>Pentapetalae</taxon>
        <taxon>rosids</taxon>
        <taxon>fabids</taxon>
        <taxon>Malpighiales</taxon>
        <taxon>Euphorbiaceae</taxon>
        <taxon>Crotonoideae</taxon>
        <taxon>Manihoteae</taxon>
        <taxon>Manihot</taxon>
    </lineage>
</organism>
<protein>
    <submittedName>
        <fullName evidence="1">Uncharacterized protein</fullName>
    </submittedName>
</protein>
<dbReference type="AlphaFoldDB" id="A0A2C9WDH2"/>
<name>A0A2C9WDH2_MANES</name>
<proteinExistence type="predicted"/>
<evidence type="ECO:0000313" key="1">
    <source>
        <dbReference type="EMBL" id="OAY56917.1"/>
    </source>
</evidence>
<sequence length="45" mass="5362">MITEKSFTEKAAMENIGFYPCPWFSFKKSEVKYLKLLNSIIHDYI</sequence>
<dbReference type="EMBL" id="CM004388">
    <property type="protein sequence ID" value="OAY56917.1"/>
    <property type="molecule type" value="Genomic_DNA"/>
</dbReference>
<gene>
    <name evidence="1" type="ORF">MANES_02G055600</name>
</gene>
<reference evidence="1" key="1">
    <citation type="submission" date="2016-02" db="EMBL/GenBank/DDBJ databases">
        <title>WGS assembly of Manihot esculenta.</title>
        <authorList>
            <person name="Bredeson J.V."/>
            <person name="Prochnik S.E."/>
            <person name="Lyons J.B."/>
            <person name="Schmutz J."/>
            <person name="Grimwood J."/>
            <person name="Vrebalov J."/>
            <person name="Bart R.S."/>
            <person name="Amuge T."/>
            <person name="Ferguson M.E."/>
            <person name="Green R."/>
            <person name="Putnam N."/>
            <person name="Stites J."/>
            <person name="Rounsley S."/>
            <person name="Rokhsar D.S."/>
        </authorList>
    </citation>
    <scope>NUCLEOTIDE SEQUENCE [LARGE SCALE GENOMIC DNA]</scope>
    <source>
        <tissue evidence="1">Leaf</tissue>
    </source>
</reference>